<dbReference type="EMBL" id="BOMN01000070">
    <property type="protein sequence ID" value="GIE22287.1"/>
    <property type="molecule type" value="Genomic_DNA"/>
</dbReference>
<sequence>MGESLRGARLRGANLSGVVGRGVYAKTLDLSGEFESLVVNGVEVMPLVEAELDRRYPDRVRMRPVDADGFRAAWEIVEGLWAQTVARARLLPEERLHERVDDEWSFIETLRHLLFATDAWVLRVILGDPAPWDPLDLPFDEMSGADDGVPWDRAARPSLDQVLALRADRMTVVRRVLTGLTDAELDRATGLTPGWPEPVGTPVRLCLRIILNEEWEHRLFAERDLGILLESQSRDHGSGPVVIS</sequence>
<reference evidence="2 3" key="1">
    <citation type="submission" date="2021-01" db="EMBL/GenBank/DDBJ databases">
        <title>Whole genome shotgun sequence of Actinoplanes humidus NBRC 14915.</title>
        <authorList>
            <person name="Komaki H."/>
            <person name="Tamura T."/>
        </authorList>
    </citation>
    <scope>NUCLEOTIDE SEQUENCE [LARGE SCALE GENOMIC DNA]</scope>
    <source>
        <strain evidence="2 3">NBRC 14915</strain>
    </source>
</reference>
<evidence type="ECO:0000313" key="2">
    <source>
        <dbReference type="EMBL" id="GIE22287.1"/>
    </source>
</evidence>
<dbReference type="Proteomes" id="UP000603200">
    <property type="component" value="Unassembled WGS sequence"/>
</dbReference>
<accession>A0ABQ3ZUT1</accession>
<dbReference type="Gene3D" id="1.20.120.450">
    <property type="entry name" value="dinb family like domain"/>
    <property type="match status" value="1"/>
</dbReference>
<gene>
    <name evidence="2" type="ORF">Ahu01nite_053890</name>
</gene>
<dbReference type="SUPFAM" id="SSF109854">
    <property type="entry name" value="DinB/YfiT-like putative metalloenzymes"/>
    <property type="match status" value="1"/>
</dbReference>
<keyword evidence="3" id="KW-1185">Reference proteome</keyword>
<name>A0ABQ3ZUT1_9ACTN</name>
<dbReference type="InterPro" id="IPR024775">
    <property type="entry name" value="DinB-like"/>
</dbReference>
<evidence type="ECO:0000313" key="3">
    <source>
        <dbReference type="Proteomes" id="UP000603200"/>
    </source>
</evidence>
<proteinExistence type="predicted"/>
<evidence type="ECO:0000259" key="1">
    <source>
        <dbReference type="Pfam" id="PF12867"/>
    </source>
</evidence>
<dbReference type="Pfam" id="PF12867">
    <property type="entry name" value="DinB_2"/>
    <property type="match status" value="1"/>
</dbReference>
<feature type="domain" description="DinB-like" evidence="1">
    <location>
        <begin position="78"/>
        <end position="219"/>
    </location>
</feature>
<organism evidence="2 3">
    <name type="scientific">Winogradskya humida</name>
    <dbReference type="NCBI Taxonomy" id="113566"/>
    <lineage>
        <taxon>Bacteria</taxon>
        <taxon>Bacillati</taxon>
        <taxon>Actinomycetota</taxon>
        <taxon>Actinomycetes</taxon>
        <taxon>Micromonosporales</taxon>
        <taxon>Micromonosporaceae</taxon>
        <taxon>Winogradskya</taxon>
    </lineage>
</organism>
<comment type="caution">
    <text evidence="2">The sequence shown here is derived from an EMBL/GenBank/DDBJ whole genome shotgun (WGS) entry which is preliminary data.</text>
</comment>
<protein>
    <recommendedName>
        <fullName evidence="1">DinB-like domain-containing protein</fullName>
    </recommendedName>
</protein>
<dbReference type="InterPro" id="IPR034660">
    <property type="entry name" value="DinB/YfiT-like"/>
</dbReference>